<sequence length="488" mass="56397">MASIKKRKSTFSVIYWYLDNAGERKQKWDTLETKKEAKQRKAFVEYYQEKYGYVIVPLEEQFARQIDESKKELDSTDEDITLCDFLKIFVNLYGTSKWSPSTFSSKVGTIENYINPLIGDWKLNEITTKKLSAYYNDLLSVPEVPRANRKATGRCVQPANIKKIHDIIRCALNQAIRWEYIDTNKRNPASLATLPKVPKVKRKVWSVDTFREAIQQSDDDLLTICMHLAFSCSMRIGEITGLTWEDVVIDEQSIATNNARVIINKELSRVNAQAIQKLKEKDIIKIFPTQKPHCTTRLVLKTPKTETSNRTVWLPKTVAELLVQYKKDQQELQEFLGDAYNNYNLVIALENGNPVESRIVRDRFQKLCEQNGYEKVVFHSLRHLSTGYKLKMTNGDVKSVQGDTGHAEAEMVTDVYSEIIDEDRRYNAQKMDEQFYSTLNHDSEMQPQNEEVQPENNGLSDSDMELLQLLKSLTPEMKEMLLKQSASK</sequence>
<dbReference type="GO" id="GO:0015074">
    <property type="term" value="P:DNA integration"/>
    <property type="evidence" value="ECO:0007669"/>
    <property type="project" value="UniProtKB-KW"/>
</dbReference>
<evidence type="ECO:0000256" key="3">
    <source>
        <dbReference type="ARBA" id="ARBA00022908"/>
    </source>
</evidence>
<keyword evidence="9" id="KW-1185">Reference proteome</keyword>
<dbReference type="Pfam" id="PF00589">
    <property type="entry name" value="Phage_integrase"/>
    <property type="match status" value="1"/>
</dbReference>
<dbReference type="InterPro" id="IPR013762">
    <property type="entry name" value="Integrase-like_cat_sf"/>
</dbReference>
<keyword evidence="5" id="KW-0233">DNA recombination</keyword>
<dbReference type="PANTHER" id="PTHR30349">
    <property type="entry name" value="PHAGE INTEGRASE-RELATED"/>
    <property type="match status" value="1"/>
</dbReference>
<evidence type="ECO:0000256" key="2">
    <source>
        <dbReference type="ARBA" id="ARBA00008857"/>
    </source>
</evidence>
<organism evidence="8 9">
    <name type="scientific">Mediterraneibacter butyricigenes</name>
    <dbReference type="NCBI Taxonomy" id="2316025"/>
    <lineage>
        <taxon>Bacteria</taxon>
        <taxon>Bacillati</taxon>
        <taxon>Bacillota</taxon>
        <taxon>Clostridia</taxon>
        <taxon>Lachnospirales</taxon>
        <taxon>Lachnospiraceae</taxon>
        <taxon>Mediterraneibacter</taxon>
    </lineage>
</organism>
<dbReference type="SUPFAM" id="SSF56349">
    <property type="entry name" value="DNA breaking-rejoining enzymes"/>
    <property type="match status" value="1"/>
</dbReference>
<dbReference type="AlphaFoldDB" id="A0A391PBI9"/>
<dbReference type="CDD" id="cd01189">
    <property type="entry name" value="INT_ICEBs1_C_like"/>
    <property type="match status" value="1"/>
</dbReference>
<evidence type="ECO:0000313" key="8">
    <source>
        <dbReference type="EMBL" id="GCA67033.1"/>
    </source>
</evidence>
<keyword evidence="4" id="KW-0238">DNA-binding</keyword>
<dbReference type="InterPro" id="IPR004107">
    <property type="entry name" value="Integrase_SAM-like_N"/>
</dbReference>
<dbReference type="InterPro" id="IPR050090">
    <property type="entry name" value="Tyrosine_recombinase_XerCD"/>
</dbReference>
<dbReference type="Proteomes" id="UP000265643">
    <property type="component" value="Unassembled WGS sequence"/>
</dbReference>
<evidence type="ECO:0000256" key="6">
    <source>
        <dbReference type="SAM" id="MobiDB-lite"/>
    </source>
</evidence>
<comment type="function">
    <text evidence="1">Site-specific tyrosine recombinase, which acts by catalyzing the cutting and rejoining of the recombining DNA molecules.</text>
</comment>
<keyword evidence="3" id="KW-0229">DNA integration</keyword>
<gene>
    <name evidence="8" type="ORF">KGMB01110_14690</name>
</gene>
<dbReference type="Pfam" id="PF14659">
    <property type="entry name" value="Phage_int_SAM_3"/>
    <property type="match status" value="1"/>
</dbReference>
<dbReference type="Gene3D" id="1.10.443.10">
    <property type="entry name" value="Intergrase catalytic core"/>
    <property type="match status" value="1"/>
</dbReference>
<protein>
    <submittedName>
        <fullName evidence="8">Site-specific integrase</fullName>
    </submittedName>
</protein>
<dbReference type="InterPro" id="IPR002104">
    <property type="entry name" value="Integrase_catalytic"/>
</dbReference>
<dbReference type="GO" id="GO:0006310">
    <property type="term" value="P:DNA recombination"/>
    <property type="evidence" value="ECO:0007669"/>
    <property type="project" value="UniProtKB-KW"/>
</dbReference>
<name>A0A391PBI9_9FIRM</name>
<evidence type="ECO:0000259" key="7">
    <source>
        <dbReference type="PROSITE" id="PS51898"/>
    </source>
</evidence>
<evidence type="ECO:0000256" key="4">
    <source>
        <dbReference type="ARBA" id="ARBA00023125"/>
    </source>
</evidence>
<comment type="similarity">
    <text evidence="2">Belongs to the 'phage' integrase family.</text>
</comment>
<feature type="domain" description="Tyr recombinase" evidence="7">
    <location>
        <begin position="200"/>
        <end position="430"/>
    </location>
</feature>
<dbReference type="EMBL" id="BHGK01000001">
    <property type="protein sequence ID" value="GCA67033.1"/>
    <property type="molecule type" value="Genomic_DNA"/>
</dbReference>
<comment type="caution">
    <text evidence="8">The sequence shown here is derived from an EMBL/GenBank/DDBJ whole genome shotgun (WGS) entry which is preliminary data.</text>
</comment>
<evidence type="ECO:0000256" key="1">
    <source>
        <dbReference type="ARBA" id="ARBA00003283"/>
    </source>
</evidence>
<dbReference type="GO" id="GO:0003677">
    <property type="term" value="F:DNA binding"/>
    <property type="evidence" value="ECO:0007669"/>
    <property type="project" value="UniProtKB-KW"/>
</dbReference>
<dbReference type="InterPro" id="IPR010998">
    <property type="entry name" value="Integrase_recombinase_N"/>
</dbReference>
<feature type="compositionally biased region" description="Polar residues" evidence="6">
    <location>
        <begin position="441"/>
        <end position="460"/>
    </location>
</feature>
<accession>A0A391PBI9</accession>
<dbReference type="PANTHER" id="PTHR30349:SF41">
    <property type="entry name" value="INTEGRASE_RECOMBINASE PROTEIN MJ0367-RELATED"/>
    <property type="match status" value="1"/>
</dbReference>
<evidence type="ECO:0000256" key="5">
    <source>
        <dbReference type="ARBA" id="ARBA00023172"/>
    </source>
</evidence>
<dbReference type="PROSITE" id="PS51898">
    <property type="entry name" value="TYR_RECOMBINASE"/>
    <property type="match status" value="1"/>
</dbReference>
<proteinExistence type="inferred from homology"/>
<feature type="region of interest" description="Disordered" evidence="6">
    <location>
        <begin position="441"/>
        <end position="463"/>
    </location>
</feature>
<evidence type="ECO:0000313" key="9">
    <source>
        <dbReference type="Proteomes" id="UP000265643"/>
    </source>
</evidence>
<dbReference type="RefSeq" id="WP_119297952.1">
    <property type="nucleotide sequence ID" value="NZ_BHGK01000001.1"/>
</dbReference>
<reference evidence="9" key="1">
    <citation type="submission" date="2018-09" db="EMBL/GenBank/DDBJ databases">
        <title>Draft Genome Sequence of Mediterraneibacter sp. KCTC 15684.</title>
        <authorList>
            <person name="Kim J.S."/>
            <person name="Han K.I."/>
            <person name="Suh M.K."/>
            <person name="Lee K.C."/>
            <person name="Eom M.K."/>
            <person name="Lee J.H."/>
            <person name="Park S.H."/>
            <person name="Kang S.W."/>
            <person name="Park J.E."/>
            <person name="Oh B.S."/>
            <person name="Yu S.Y."/>
            <person name="Choi S.H."/>
            <person name="Lee D.H."/>
            <person name="Yoon H."/>
            <person name="Kim B."/>
            <person name="Yang S.J."/>
            <person name="Lee J.S."/>
        </authorList>
    </citation>
    <scope>NUCLEOTIDE SEQUENCE [LARGE SCALE GENOMIC DNA]</scope>
    <source>
        <strain evidence="9">KCTC 15684</strain>
    </source>
</reference>
<dbReference type="Gene3D" id="1.10.150.130">
    <property type="match status" value="1"/>
</dbReference>
<dbReference type="InterPro" id="IPR011010">
    <property type="entry name" value="DNA_brk_join_enz"/>
</dbReference>